<dbReference type="InterPro" id="IPR051693">
    <property type="entry name" value="UPF0046_metallophosphoest"/>
</dbReference>
<dbReference type="EMBL" id="QAPG01000834">
    <property type="protein sequence ID" value="TDZ28593.1"/>
    <property type="molecule type" value="Genomic_DNA"/>
</dbReference>
<reference evidence="2 3" key="1">
    <citation type="submission" date="2018-11" db="EMBL/GenBank/DDBJ databases">
        <title>Genome sequence and assembly of Colletotrichum spinosum.</title>
        <authorList>
            <person name="Gan P."/>
            <person name="Shirasu K."/>
        </authorList>
    </citation>
    <scope>NUCLEOTIDE SEQUENCE [LARGE SCALE GENOMIC DNA]</scope>
    <source>
        <strain evidence="2 3">CBS 515.97</strain>
    </source>
</reference>
<dbReference type="Gene3D" id="3.60.21.10">
    <property type="match status" value="1"/>
</dbReference>
<dbReference type="InterPro" id="IPR004843">
    <property type="entry name" value="Calcineurin-like_PHP"/>
</dbReference>
<evidence type="ECO:0000313" key="2">
    <source>
        <dbReference type="EMBL" id="TDZ28593.1"/>
    </source>
</evidence>
<proteinExistence type="predicted"/>
<sequence length="296" mass="33556">MPYKDAVVRFLVLSDTHDNAYPDPYAIPPADVVLHCGDLTNMGGMSNYENAIHCLSEFDAELKLVIPGNHDIALDPNRKQFKNQNEHVDEEYFRGFRNALDMFKGYEKHTGIRLLAEGTHHFTLRDGRSFSVYASPYIPGDRRMAFRYGYEEDRFNPGTKKGNPIPEGVDIVMTHGPPLVPHRGYDLDVYDSGHHGCVKLWNAVQRTRPLLHCFGHVHDAYGAQRLSWNNEKWTDGIWSDNTTDTFTLADVPLPDIGVLAADPMQTLLVNAALKTHDPMMNDNAPILVDIECRYME</sequence>
<dbReference type="GO" id="GO:0016787">
    <property type="term" value="F:hydrolase activity"/>
    <property type="evidence" value="ECO:0007669"/>
    <property type="project" value="InterPro"/>
</dbReference>
<protein>
    <submittedName>
        <fullName evidence="2">Metallophosphoesterase domain-containing protein 1</fullName>
    </submittedName>
</protein>
<dbReference type="PANTHER" id="PTHR12905">
    <property type="entry name" value="METALLOPHOSPHOESTERASE"/>
    <property type="match status" value="1"/>
</dbReference>
<organism evidence="2 3">
    <name type="scientific">Colletotrichum spinosum</name>
    <dbReference type="NCBI Taxonomy" id="1347390"/>
    <lineage>
        <taxon>Eukaryota</taxon>
        <taxon>Fungi</taxon>
        <taxon>Dikarya</taxon>
        <taxon>Ascomycota</taxon>
        <taxon>Pezizomycotina</taxon>
        <taxon>Sordariomycetes</taxon>
        <taxon>Hypocreomycetidae</taxon>
        <taxon>Glomerellales</taxon>
        <taxon>Glomerellaceae</taxon>
        <taxon>Colletotrichum</taxon>
        <taxon>Colletotrichum orbiculare species complex</taxon>
    </lineage>
</organism>
<dbReference type="PANTHER" id="PTHR12905:SF0">
    <property type="entry name" value="CALCINEURIN-LIKE PHOSPHOESTERASE DOMAIN-CONTAINING PROTEIN"/>
    <property type="match status" value="1"/>
</dbReference>
<dbReference type="SUPFAM" id="SSF56300">
    <property type="entry name" value="Metallo-dependent phosphatases"/>
    <property type="match status" value="1"/>
</dbReference>
<keyword evidence="3" id="KW-1185">Reference proteome</keyword>
<comment type="caution">
    <text evidence="2">The sequence shown here is derived from an EMBL/GenBank/DDBJ whole genome shotgun (WGS) entry which is preliminary data.</text>
</comment>
<feature type="domain" description="Calcineurin-like phosphoesterase" evidence="1">
    <location>
        <begin position="9"/>
        <end position="219"/>
    </location>
</feature>
<name>A0A4R8Q4C4_9PEZI</name>
<gene>
    <name evidence="2" type="primary">MPPED1</name>
    <name evidence="2" type="ORF">C8035_v007412</name>
</gene>
<accession>A0A4R8Q4C4</accession>
<dbReference type="Pfam" id="PF00149">
    <property type="entry name" value="Metallophos"/>
    <property type="match status" value="1"/>
</dbReference>
<dbReference type="Proteomes" id="UP000295083">
    <property type="component" value="Unassembled WGS sequence"/>
</dbReference>
<evidence type="ECO:0000259" key="1">
    <source>
        <dbReference type="Pfam" id="PF00149"/>
    </source>
</evidence>
<dbReference type="AlphaFoldDB" id="A0A4R8Q4C4"/>
<dbReference type="InterPro" id="IPR029052">
    <property type="entry name" value="Metallo-depent_PP-like"/>
</dbReference>
<evidence type="ECO:0000313" key="3">
    <source>
        <dbReference type="Proteomes" id="UP000295083"/>
    </source>
</evidence>